<name>A0ABW1V1Y1_9BACL</name>
<evidence type="ECO:0000313" key="3">
    <source>
        <dbReference type="Proteomes" id="UP001596233"/>
    </source>
</evidence>
<dbReference type="RefSeq" id="WP_379231322.1">
    <property type="nucleotide sequence ID" value="NZ_JBHSTE010000001.1"/>
</dbReference>
<evidence type="ECO:0000259" key="1">
    <source>
        <dbReference type="Pfam" id="PF09084"/>
    </source>
</evidence>
<protein>
    <submittedName>
        <fullName evidence="2">ABC transporter substrate-binding protein</fullName>
    </submittedName>
</protein>
<feature type="domain" description="SsuA/THI5-like" evidence="1">
    <location>
        <begin position="60"/>
        <end position="267"/>
    </location>
</feature>
<accession>A0ABW1V1Y1</accession>
<dbReference type="PROSITE" id="PS51257">
    <property type="entry name" value="PROKAR_LIPOPROTEIN"/>
    <property type="match status" value="1"/>
</dbReference>
<dbReference type="SUPFAM" id="SSF53850">
    <property type="entry name" value="Periplasmic binding protein-like II"/>
    <property type="match status" value="1"/>
</dbReference>
<organism evidence="2 3">
    <name type="scientific">Paenibacillus septentrionalis</name>
    <dbReference type="NCBI Taxonomy" id="429342"/>
    <lineage>
        <taxon>Bacteria</taxon>
        <taxon>Bacillati</taxon>
        <taxon>Bacillota</taxon>
        <taxon>Bacilli</taxon>
        <taxon>Bacillales</taxon>
        <taxon>Paenibacillaceae</taxon>
        <taxon>Paenibacillus</taxon>
    </lineage>
</organism>
<dbReference type="Gene3D" id="3.40.190.10">
    <property type="entry name" value="Periplasmic binding protein-like II"/>
    <property type="match status" value="2"/>
</dbReference>
<dbReference type="InterPro" id="IPR015168">
    <property type="entry name" value="SsuA/THI5"/>
</dbReference>
<comment type="caution">
    <text evidence="2">The sequence shown here is derived from an EMBL/GenBank/DDBJ whole genome shotgun (WGS) entry which is preliminary data.</text>
</comment>
<dbReference type="PANTHER" id="PTHR30024">
    <property type="entry name" value="ALIPHATIC SULFONATES-BINDING PROTEIN-RELATED"/>
    <property type="match status" value="1"/>
</dbReference>
<dbReference type="EMBL" id="JBHSTE010000001">
    <property type="protein sequence ID" value="MFC6331757.1"/>
    <property type="molecule type" value="Genomic_DNA"/>
</dbReference>
<dbReference type="Pfam" id="PF09084">
    <property type="entry name" value="NMT1"/>
    <property type="match status" value="1"/>
</dbReference>
<sequence length="344" mass="38138">MKTNKLEWSLVLILVFSLILSGCGNQKAATPQQSNDGGTASSQTTKLTIADIVTNPTFQVALEEGFFEKYNIDATIATFATPAEGINALFINQVNVAFGADFPVLNAVAKGEYSILAATGTGLSEKDAKRWKLYVSSDIQSATDFAGKKLSFSRGTFIPYLWDEFLTEQGVDTDEVQFIGQGGFDESYIALKGGEINGVWVTGSVLLDKFEELDNAYAYTDMAATDVRIGGDIIVANRLIEENREGMKNFLLAINEASEFIENNPERVADIMYDKVKQPREHTIRDLQDNTWSIHYSEEAHTTISRLKDYMLGEGIIEQDFELATKFDLSLLQEVLPERVTFVP</sequence>
<proteinExistence type="predicted"/>
<evidence type="ECO:0000313" key="2">
    <source>
        <dbReference type="EMBL" id="MFC6331757.1"/>
    </source>
</evidence>
<reference evidence="3" key="1">
    <citation type="journal article" date="2019" name="Int. J. Syst. Evol. Microbiol.">
        <title>The Global Catalogue of Microorganisms (GCM) 10K type strain sequencing project: providing services to taxonomists for standard genome sequencing and annotation.</title>
        <authorList>
            <consortium name="The Broad Institute Genomics Platform"/>
            <consortium name="The Broad Institute Genome Sequencing Center for Infectious Disease"/>
            <person name="Wu L."/>
            <person name="Ma J."/>
        </authorList>
    </citation>
    <scope>NUCLEOTIDE SEQUENCE [LARGE SCALE GENOMIC DNA]</scope>
    <source>
        <strain evidence="3">PCU 280</strain>
    </source>
</reference>
<gene>
    <name evidence="2" type="ORF">ACFP56_03915</name>
</gene>
<dbReference type="Proteomes" id="UP001596233">
    <property type="component" value="Unassembled WGS sequence"/>
</dbReference>
<keyword evidence="3" id="KW-1185">Reference proteome</keyword>